<gene>
    <name evidence="1" type="ORF">D5086_030069</name>
</gene>
<reference evidence="1 2" key="1">
    <citation type="journal article" date="2024" name="Plant Biotechnol. J.">
        <title>Genome and CRISPR/Cas9 system of a widespread forest tree (Populus alba) in the world.</title>
        <authorList>
            <person name="Liu Y.J."/>
            <person name="Jiang P.F."/>
            <person name="Han X.M."/>
            <person name="Li X.Y."/>
            <person name="Wang H.M."/>
            <person name="Wang Y.J."/>
            <person name="Wang X.X."/>
            <person name="Zeng Q.Y."/>
        </authorList>
    </citation>
    <scope>NUCLEOTIDE SEQUENCE [LARGE SCALE GENOMIC DNA]</scope>
    <source>
        <strain evidence="2">cv. PAL-ZL1</strain>
    </source>
</reference>
<sequence>MDITLFSPKDTLTHFFPSHLQSNDQVAAIDMQSNSSSNNNNQPQTSHTSTSRSSDSGEACGGGNKWASKLLSECARAISEKDSSKIHHLLWMLNELASPYGDCDQKLASYFLQALFCKATESGQRCFKTLTTVAEKSHSFDSARKLILKFQEWPTLLEALATRNDETPRLKLTVVVTASIVRSVMKEIGQRMEKFARLMGVPFEFKVISVLNHVGELTKEGLGVQEDEAVAINCIGALRRVEVDERSSVIQLFRSLNPRVVTIVEEEADFTSSRYDFVKCFEECLRNIVRVLACDEETGGGECERRERGVQWSERLREAFSPVGFSDDVVDDVKALLKRYKAGSMASLSLLALPPQYLSLQSHSGQFVRNISNSSMYS</sequence>
<accession>A0ACC4AMF4</accession>
<organism evidence="1 2">
    <name type="scientific">Populus alba</name>
    <name type="common">White poplar</name>
    <dbReference type="NCBI Taxonomy" id="43335"/>
    <lineage>
        <taxon>Eukaryota</taxon>
        <taxon>Viridiplantae</taxon>
        <taxon>Streptophyta</taxon>
        <taxon>Embryophyta</taxon>
        <taxon>Tracheophyta</taxon>
        <taxon>Spermatophyta</taxon>
        <taxon>Magnoliopsida</taxon>
        <taxon>eudicotyledons</taxon>
        <taxon>Gunneridae</taxon>
        <taxon>Pentapetalae</taxon>
        <taxon>rosids</taxon>
        <taxon>fabids</taxon>
        <taxon>Malpighiales</taxon>
        <taxon>Salicaceae</taxon>
        <taxon>Saliceae</taxon>
        <taxon>Populus</taxon>
    </lineage>
</organism>
<evidence type="ECO:0000313" key="2">
    <source>
        <dbReference type="Proteomes" id="UP000309997"/>
    </source>
</evidence>
<dbReference type="Proteomes" id="UP000309997">
    <property type="component" value="Unassembled WGS sequence"/>
</dbReference>
<protein>
    <submittedName>
        <fullName evidence="1">Uncharacterized protein</fullName>
    </submittedName>
</protein>
<comment type="caution">
    <text evidence="1">The sequence shown here is derived from an EMBL/GenBank/DDBJ whole genome shotgun (WGS) entry which is preliminary data.</text>
</comment>
<name>A0ACC4AMF4_POPAL</name>
<evidence type="ECO:0000313" key="1">
    <source>
        <dbReference type="EMBL" id="KAL3567418.1"/>
    </source>
</evidence>
<dbReference type="EMBL" id="RCHU02000017">
    <property type="protein sequence ID" value="KAL3567418.1"/>
    <property type="molecule type" value="Genomic_DNA"/>
</dbReference>
<proteinExistence type="predicted"/>
<keyword evidence="2" id="KW-1185">Reference proteome</keyword>